<dbReference type="PROSITE" id="PS00375">
    <property type="entry name" value="UDPGT"/>
    <property type="match status" value="1"/>
</dbReference>
<dbReference type="SMR" id="A0A7G3KC20"/>
<dbReference type="InterPro" id="IPR035595">
    <property type="entry name" value="UDP_glycos_trans_CS"/>
</dbReference>
<dbReference type="Gene3D" id="3.40.50.2000">
    <property type="entry name" value="Glycogen Phosphorylase B"/>
    <property type="match status" value="2"/>
</dbReference>
<dbReference type="InterPro" id="IPR002213">
    <property type="entry name" value="UDP_glucos_trans"/>
</dbReference>
<evidence type="ECO:0000256" key="1">
    <source>
        <dbReference type="ARBA" id="ARBA00004721"/>
    </source>
</evidence>
<dbReference type="GO" id="GO:0016114">
    <property type="term" value="P:terpenoid biosynthetic process"/>
    <property type="evidence" value="ECO:0007669"/>
    <property type="project" value="UniProtKB-UniPathway"/>
</dbReference>
<accession>A0A7G3KC20</accession>
<protein>
    <recommendedName>
        <fullName evidence="7">Glycosyltransferase</fullName>
        <ecNumber evidence="7">2.4.1.-</ecNumber>
    </recommendedName>
</protein>
<dbReference type="Pfam" id="PF26168">
    <property type="entry name" value="Glyco_transf_N"/>
    <property type="match status" value="1"/>
</dbReference>
<keyword evidence="5" id="KW-0414">Isoprene biosynthesis</keyword>
<organism evidence="9">
    <name type="scientific">Panax ginseng</name>
    <name type="common">Korean ginseng</name>
    <dbReference type="NCBI Taxonomy" id="4054"/>
    <lineage>
        <taxon>Eukaryota</taxon>
        <taxon>Viridiplantae</taxon>
        <taxon>Streptophyta</taxon>
        <taxon>Embryophyta</taxon>
        <taxon>Tracheophyta</taxon>
        <taxon>Spermatophyta</taxon>
        <taxon>Magnoliopsida</taxon>
        <taxon>eudicotyledons</taxon>
        <taxon>Gunneridae</taxon>
        <taxon>Pentapetalae</taxon>
        <taxon>asterids</taxon>
        <taxon>campanulids</taxon>
        <taxon>Apiales</taxon>
        <taxon>Araliaceae</taxon>
        <taxon>Panax</taxon>
    </lineage>
</organism>
<dbReference type="UniPathway" id="UPA00213"/>
<evidence type="ECO:0000256" key="5">
    <source>
        <dbReference type="ARBA" id="ARBA00023229"/>
    </source>
</evidence>
<sequence length="450" mass="51467">METQETSLRVLMFPWLGQGHISPYFELAKKLSTRKFYIYFCSTPINLISINKKLIKYSNHNIQPIELHLPTFPNLPPHYHTAIGLPPHLFPTLSKSLEMAASEFSQILKNLKPDLLIYDMFTPWIPDLAMSYNVPAVHFQCSGAATISYLYWSVKNRGLTYPYPTIFLKDPEIMKMKKSSILDMEDEKQALDWFEKSCGVVLIRTCKEIEEKYVDFLQVLSRKKIVPVGSLIDQIDESDGELVFAEIIQWLNKKERLSTVFVSFGSECYLSYKEMEELACGLELSNVNFIWVIRFPGGEKTRADVALPPGFLERVKGRGMIVEGWAPQKKILGHSSVGCFVSHCGWNSVSESMYFGVPIIAIPMHNDQPSNARLAVEVGVCLEVMKDENLEFGREEVARVIKEVVVEKSGEGFRSRVKKVSEKMRMKGEEEIDGVVEELKKICRENIKHY</sequence>
<dbReference type="InterPro" id="IPR058980">
    <property type="entry name" value="Glyco_transf_N"/>
</dbReference>
<dbReference type="EC" id="2.4.1.-" evidence="7"/>
<evidence type="ECO:0000256" key="7">
    <source>
        <dbReference type="RuleBase" id="RU362057"/>
    </source>
</evidence>
<keyword evidence="3 6" id="KW-0328">Glycosyltransferase</keyword>
<name>A0A7G3KC20_PANGI</name>
<dbReference type="GO" id="GO:0008194">
    <property type="term" value="F:UDP-glycosyltransferase activity"/>
    <property type="evidence" value="ECO:0007669"/>
    <property type="project" value="InterPro"/>
</dbReference>
<evidence type="ECO:0000256" key="4">
    <source>
        <dbReference type="ARBA" id="ARBA00022679"/>
    </source>
</evidence>
<dbReference type="AlphaFoldDB" id="A0A7G3KC20"/>
<dbReference type="Pfam" id="PF00201">
    <property type="entry name" value="UDPGT"/>
    <property type="match status" value="1"/>
</dbReference>
<evidence type="ECO:0000259" key="8">
    <source>
        <dbReference type="Pfam" id="PF26168"/>
    </source>
</evidence>
<evidence type="ECO:0000256" key="6">
    <source>
        <dbReference type="RuleBase" id="RU003718"/>
    </source>
</evidence>
<reference evidence="9" key="1">
    <citation type="submission" date="2018-07" db="EMBL/GenBank/DDBJ databases">
        <title>Identification of four glycosyltransferase involved of panasenoside and ginsenoside biosynthesis in Panax ginseng.</title>
        <authorList>
            <person name="Yin Q."/>
        </authorList>
    </citation>
    <scope>NUCLEOTIDE SEQUENCE</scope>
</reference>
<keyword evidence="4 6" id="KW-0808">Transferase</keyword>
<dbReference type="FunFam" id="3.40.50.2000:FF:000060">
    <property type="entry name" value="Glycosyltransferase"/>
    <property type="match status" value="1"/>
</dbReference>
<dbReference type="CDD" id="cd03784">
    <property type="entry name" value="GT1_Gtf-like"/>
    <property type="match status" value="1"/>
</dbReference>
<evidence type="ECO:0000256" key="3">
    <source>
        <dbReference type="ARBA" id="ARBA00022676"/>
    </source>
</evidence>
<evidence type="ECO:0000313" key="9">
    <source>
        <dbReference type="EMBL" id="QEA68986.1"/>
    </source>
</evidence>
<proteinExistence type="evidence at transcript level"/>
<evidence type="ECO:0000256" key="2">
    <source>
        <dbReference type="ARBA" id="ARBA00009995"/>
    </source>
</evidence>
<dbReference type="GO" id="GO:0016138">
    <property type="term" value="P:glycoside biosynthetic process"/>
    <property type="evidence" value="ECO:0007669"/>
    <property type="project" value="UniProtKB-ARBA"/>
</dbReference>
<dbReference type="EMBL" id="MH673783">
    <property type="protein sequence ID" value="QEA68986.1"/>
    <property type="molecule type" value="mRNA"/>
</dbReference>
<dbReference type="SUPFAM" id="SSF53756">
    <property type="entry name" value="UDP-Glycosyltransferase/glycogen phosphorylase"/>
    <property type="match status" value="1"/>
</dbReference>
<dbReference type="PANTHER" id="PTHR48044">
    <property type="entry name" value="GLYCOSYLTRANSFERASE"/>
    <property type="match status" value="1"/>
</dbReference>
<dbReference type="PANTHER" id="PTHR48044:SF29">
    <property type="entry name" value="GLYCOSYLTRANSFERASE"/>
    <property type="match status" value="1"/>
</dbReference>
<feature type="domain" description="Glycosyltransferase N-terminal" evidence="8">
    <location>
        <begin position="8"/>
        <end position="226"/>
    </location>
</feature>
<comment type="pathway">
    <text evidence="1">Secondary metabolite biosynthesis; terpenoid biosynthesis.</text>
</comment>
<comment type="similarity">
    <text evidence="2 6">Belongs to the UDP-glycosyltransferase family.</text>
</comment>